<evidence type="ECO:0000256" key="5">
    <source>
        <dbReference type="ARBA" id="ARBA00022692"/>
    </source>
</evidence>
<keyword evidence="4" id="KW-0288">FMN</keyword>
<reference evidence="10 11" key="1">
    <citation type="submission" date="2018-06" db="EMBL/GenBank/DDBJ databases">
        <title>Extensive metabolic versatility and redundancy in microbially diverse, dynamic hydrothermal sediments.</title>
        <authorList>
            <person name="Dombrowski N."/>
            <person name="Teske A."/>
            <person name="Baker B.J."/>
        </authorList>
    </citation>
    <scope>NUCLEOTIDE SEQUENCE [LARGE SCALE GENOMIC DNA]</scope>
    <source>
        <strain evidence="10">B10_G13</strain>
    </source>
</reference>
<evidence type="ECO:0000256" key="4">
    <source>
        <dbReference type="ARBA" id="ARBA00022643"/>
    </source>
</evidence>
<dbReference type="Pfam" id="PF03116">
    <property type="entry name" value="NQR2_RnfD_RnfE"/>
    <property type="match status" value="1"/>
</dbReference>
<dbReference type="AlphaFoldDB" id="A0A660SNK2"/>
<keyword evidence="8 9" id="KW-0472">Membrane</keyword>
<evidence type="ECO:0000256" key="6">
    <source>
        <dbReference type="ARBA" id="ARBA00022967"/>
    </source>
</evidence>
<proteinExistence type="predicted"/>
<keyword evidence="1" id="KW-0813">Transport</keyword>
<dbReference type="PANTHER" id="PTHR30578">
    <property type="entry name" value="ELECTRON TRANSPORT COMPLEX PROTEIN RNFD"/>
    <property type="match status" value="1"/>
</dbReference>
<feature type="transmembrane region" description="Helical" evidence="9">
    <location>
        <begin position="205"/>
        <end position="225"/>
    </location>
</feature>
<sequence>MAIETKLLTITPAPHIKSGFSTKRMMSIVIIALIPAFIGSVYFFGFRALLITLISVVSAVLTEFVYQKLCKKKVTVTDGSAALTGLLLAFIISPSVPFWLPVVGSVFSILIVKQLFGGVGFNFLNPALAGRAFLMASWPAFMTAKWMIPRSGTLSGIESITTATPLGALKLSGYSTNVASSLNSIESLKHLLLGNVGGSIGETSALLLLIGGIFLVVTGIIDWRIPLSYIGS</sequence>
<keyword evidence="2" id="KW-0597">Phosphoprotein</keyword>
<dbReference type="Proteomes" id="UP000271125">
    <property type="component" value="Unassembled WGS sequence"/>
</dbReference>
<dbReference type="GO" id="GO:0055085">
    <property type="term" value="P:transmembrane transport"/>
    <property type="evidence" value="ECO:0007669"/>
    <property type="project" value="InterPro"/>
</dbReference>
<evidence type="ECO:0000256" key="3">
    <source>
        <dbReference type="ARBA" id="ARBA00022630"/>
    </source>
</evidence>
<evidence type="ECO:0000256" key="1">
    <source>
        <dbReference type="ARBA" id="ARBA00022448"/>
    </source>
</evidence>
<feature type="transmembrane region" description="Helical" evidence="9">
    <location>
        <begin position="25"/>
        <end position="43"/>
    </location>
</feature>
<evidence type="ECO:0000256" key="7">
    <source>
        <dbReference type="ARBA" id="ARBA00022989"/>
    </source>
</evidence>
<evidence type="ECO:0000256" key="9">
    <source>
        <dbReference type="SAM" id="Phobius"/>
    </source>
</evidence>
<evidence type="ECO:0000313" key="10">
    <source>
        <dbReference type="EMBL" id="RKX71686.1"/>
    </source>
</evidence>
<protein>
    <recommendedName>
        <fullName evidence="12">RnfABCDGE type electron transport complex subunit D</fullName>
    </recommendedName>
</protein>
<name>A0A660SNK2_UNCT6</name>
<organism evidence="10 11">
    <name type="scientific">candidate division TA06 bacterium</name>
    <dbReference type="NCBI Taxonomy" id="2250710"/>
    <lineage>
        <taxon>Bacteria</taxon>
        <taxon>Bacteria division TA06</taxon>
    </lineage>
</organism>
<evidence type="ECO:0000313" key="11">
    <source>
        <dbReference type="Proteomes" id="UP000271125"/>
    </source>
</evidence>
<dbReference type="EMBL" id="QNBD01000079">
    <property type="protein sequence ID" value="RKX71686.1"/>
    <property type="molecule type" value="Genomic_DNA"/>
</dbReference>
<evidence type="ECO:0000256" key="2">
    <source>
        <dbReference type="ARBA" id="ARBA00022553"/>
    </source>
</evidence>
<feature type="transmembrane region" description="Helical" evidence="9">
    <location>
        <begin position="49"/>
        <end position="66"/>
    </location>
</feature>
<keyword evidence="5 9" id="KW-0812">Transmembrane</keyword>
<gene>
    <name evidence="10" type="ORF">DRP43_02240</name>
</gene>
<dbReference type="InterPro" id="IPR004338">
    <property type="entry name" value="NqrB/RnfD"/>
</dbReference>
<dbReference type="GO" id="GO:0005886">
    <property type="term" value="C:plasma membrane"/>
    <property type="evidence" value="ECO:0007669"/>
    <property type="project" value="TreeGrafter"/>
</dbReference>
<keyword evidence="3" id="KW-0285">Flavoprotein</keyword>
<keyword evidence="6" id="KW-1278">Translocase</keyword>
<accession>A0A660SNK2</accession>
<feature type="non-terminal residue" evidence="10">
    <location>
        <position position="232"/>
    </location>
</feature>
<dbReference type="PANTHER" id="PTHR30578:SF0">
    <property type="entry name" value="ION-TRANSLOCATING OXIDOREDUCTASE COMPLEX SUBUNIT D"/>
    <property type="match status" value="1"/>
</dbReference>
<comment type="caution">
    <text evidence="10">The sequence shown here is derived from an EMBL/GenBank/DDBJ whole genome shotgun (WGS) entry which is preliminary data.</text>
</comment>
<evidence type="ECO:0008006" key="12">
    <source>
        <dbReference type="Google" id="ProtNLM"/>
    </source>
</evidence>
<evidence type="ECO:0000256" key="8">
    <source>
        <dbReference type="ARBA" id="ARBA00023136"/>
    </source>
</evidence>
<keyword evidence="7 9" id="KW-1133">Transmembrane helix</keyword>
<feature type="transmembrane region" description="Helical" evidence="9">
    <location>
        <begin position="73"/>
        <end position="92"/>
    </location>
</feature>